<protein>
    <submittedName>
        <fullName evidence="1">Uncharacterized protein</fullName>
    </submittedName>
</protein>
<sequence length="136" mass="15568">MSQAKTFYFRRDHGPVSTMFRNLPMAEASFVPGHHVFHAPRCVRSEACARIRDLPYPMCDLEQMVPEGGVSKLDDSQRIKVEQTLERALAAADGHVPNEMRLNSRPLSVLFKKKNLICLVFLLIVQTKQRFRSVEI</sequence>
<comment type="caution">
    <text evidence="1">The sequence shown here is derived from an EMBL/GenBank/DDBJ whole genome shotgun (WGS) entry which is preliminary data.</text>
</comment>
<organism evidence="1 2">
    <name type="scientific">Dreissena polymorpha</name>
    <name type="common">Zebra mussel</name>
    <name type="synonym">Mytilus polymorpha</name>
    <dbReference type="NCBI Taxonomy" id="45954"/>
    <lineage>
        <taxon>Eukaryota</taxon>
        <taxon>Metazoa</taxon>
        <taxon>Spiralia</taxon>
        <taxon>Lophotrochozoa</taxon>
        <taxon>Mollusca</taxon>
        <taxon>Bivalvia</taxon>
        <taxon>Autobranchia</taxon>
        <taxon>Heteroconchia</taxon>
        <taxon>Euheterodonta</taxon>
        <taxon>Imparidentia</taxon>
        <taxon>Neoheterodontei</taxon>
        <taxon>Myida</taxon>
        <taxon>Dreissenoidea</taxon>
        <taxon>Dreissenidae</taxon>
        <taxon>Dreissena</taxon>
    </lineage>
</organism>
<accession>A0A9D4CFZ2</accession>
<reference evidence="1" key="1">
    <citation type="journal article" date="2019" name="bioRxiv">
        <title>The Genome of the Zebra Mussel, Dreissena polymorpha: A Resource for Invasive Species Research.</title>
        <authorList>
            <person name="McCartney M.A."/>
            <person name="Auch B."/>
            <person name="Kono T."/>
            <person name="Mallez S."/>
            <person name="Zhang Y."/>
            <person name="Obille A."/>
            <person name="Becker A."/>
            <person name="Abrahante J.E."/>
            <person name="Garbe J."/>
            <person name="Badalamenti J.P."/>
            <person name="Herman A."/>
            <person name="Mangelson H."/>
            <person name="Liachko I."/>
            <person name="Sullivan S."/>
            <person name="Sone E.D."/>
            <person name="Koren S."/>
            <person name="Silverstein K.A.T."/>
            <person name="Beckman K.B."/>
            <person name="Gohl D.M."/>
        </authorList>
    </citation>
    <scope>NUCLEOTIDE SEQUENCE</scope>
    <source>
        <strain evidence="1">Duluth1</strain>
        <tissue evidence="1">Whole animal</tissue>
    </source>
</reference>
<gene>
    <name evidence="1" type="ORF">DPMN_049352</name>
</gene>
<keyword evidence="2" id="KW-1185">Reference proteome</keyword>
<dbReference type="AlphaFoldDB" id="A0A9D4CFZ2"/>
<dbReference type="Proteomes" id="UP000828390">
    <property type="component" value="Unassembled WGS sequence"/>
</dbReference>
<name>A0A9D4CFZ2_DREPO</name>
<proteinExistence type="predicted"/>
<dbReference type="EMBL" id="JAIWYP010000012">
    <property type="protein sequence ID" value="KAH3723561.1"/>
    <property type="molecule type" value="Genomic_DNA"/>
</dbReference>
<evidence type="ECO:0000313" key="2">
    <source>
        <dbReference type="Proteomes" id="UP000828390"/>
    </source>
</evidence>
<reference evidence="1" key="2">
    <citation type="submission" date="2020-11" db="EMBL/GenBank/DDBJ databases">
        <authorList>
            <person name="McCartney M.A."/>
            <person name="Auch B."/>
            <person name="Kono T."/>
            <person name="Mallez S."/>
            <person name="Becker A."/>
            <person name="Gohl D.M."/>
            <person name="Silverstein K.A.T."/>
            <person name="Koren S."/>
            <person name="Bechman K.B."/>
            <person name="Herman A."/>
            <person name="Abrahante J.E."/>
            <person name="Garbe J."/>
        </authorList>
    </citation>
    <scope>NUCLEOTIDE SEQUENCE</scope>
    <source>
        <strain evidence="1">Duluth1</strain>
        <tissue evidence="1">Whole animal</tissue>
    </source>
</reference>
<evidence type="ECO:0000313" key="1">
    <source>
        <dbReference type="EMBL" id="KAH3723561.1"/>
    </source>
</evidence>